<proteinExistence type="predicted"/>
<evidence type="ECO:0000313" key="2">
    <source>
        <dbReference type="Proteomes" id="UP000228740"/>
    </source>
</evidence>
<dbReference type="EMBL" id="PGFD01000002">
    <property type="protein sequence ID" value="PJJ64232.1"/>
    <property type="molecule type" value="Genomic_DNA"/>
</dbReference>
<keyword evidence="2" id="KW-1185">Reference proteome</keyword>
<reference evidence="1 2" key="1">
    <citation type="submission" date="2017-11" db="EMBL/GenBank/DDBJ databases">
        <title>Genomic Encyclopedia of Archaeal and Bacterial Type Strains, Phase II (KMG-II): From Individual Species to Whole Genera.</title>
        <authorList>
            <person name="Goeker M."/>
        </authorList>
    </citation>
    <scope>NUCLEOTIDE SEQUENCE [LARGE SCALE GENOMIC DNA]</scope>
    <source>
        <strain evidence="1 2">DSM 27617</strain>
    </source>
</reference>
<dbReference type="RefSeq" id="WP_100377257.1">
    <property type="nucleotide sequence ID" value="NZ_PGFD01000002.1"/>
</dbReference>
<protein>
    <recommendedName>
        <fullName evidence="3">Proteasome lid subunit RPN8/RPN11</fullName>
    </recommendedName>
</protein>
<evidence type="ECO:0000313" key="1">
    <source>
        <dbReference type="EMBL" id="PJJ64232.1"/>
    </source>
</evidence>
<name>A0A2M9C1B6_9FLAO</name>
<comment type="caution">
    <text evidence="1">The sequence shown here is derived from an EMBL/GenBank/DDBJ whole genome shotgun (WGS) entry which is preliminary data.</text>
</comment>
<evidence type="ECO:0008006" key="3">
    <source>
        <dbReference type="Google" id="ProtNLM"/>
    </source>
</evidence>
<dbReference type="Proteomes" id="UP000228740">
    <property type="component" value="Unassembled WGS sequence"/>
</dbReference>
<organism evidence="1 2">
    <name type="scientific">Chryseobacterium geocarposphaerae</name>
    <dbReference type="NCBI Taxonomy" id="1416776"/>
    <lineage>
        <taxon>Bacteria</taxon>
        <taxon>Pseudomonadati</taxon>
        <taxon>Bacteroidota</taxon>
        <taxon>Flavobacteriia</taxon>
        <taxon>Flavobacteriales</taxon>
        <taxon>Weeksellaceae</taxon>
        <taxon>Chryseobacterium group</taxon>
        <taxon>Chryseobacterium</taxon>
    </lineage>
</organism>
<dbReference type="AlphaFoldDB" id="A0A2M9C1B6"/>
<gene>
    <name evidence="1" type="ORF">CLV73_2590</name>
</gene>
<sequence length="152" mass="16835">MENNIKAKEFLSKTKANDRIVEVKTGIATNVNEKSFSLGIDVNGIEQVTPIFEDFSGTQTNIVAKSSYFTVKAGVHTHSPGGAAPPSATDIYSFMKANDTNSEFTLYYTISYDGNDYVYSIIDQINSKVLLLLIPKMNILIINMEVGYMEML</sequence>
<accession>A0A2M9C1B6</accession>